<comment type="similarity">
    <text evidence="2">In the N-terminal section; belongs to the leguminous lectin family.</text>
</comment>
<dbReference type="InterPro" id="IPR001220">
    <property type="entry name" value="Legume_lectin_dom"/>
</dbReference>
<feature type="transmembrane region" description="Helical" evidence="22">
    <location>
        <begin position="320"/>
        <end position="342"/>
    </location>
</feature>
<evidence type="ECO:0000313" key="26">
    <source>
        <dbReference type="Proteomes" id="UP000822688"/>
    </source>
</evidence>
<comment type="catalytic activity">
    <reaction evidence="19">
        <text>L-seryl-[protein] + ATP = O-phospho-L-seryl-[protein] + ADP + H(+)</text>
        <dbReference type="Rhea" id="RHEA:17989"/>
        <dbReference type="Rhea" id="RHEA-COMP:9863"/>
        <dbReference type="Rhea" id="RHEA-COMP:11604"/>
        <dbReference type="ChEBI" id="CHEBI:15378"/>
        <dbReference type="ChEBI" id="CHEBI:29999"/>
        <dbReference type="ChEBI" id="CHEBI:30616"/>
        <dbReference type="ChEBI" id="CHEBI:83421"/>
        <dbReference type="ChEBI" id="CHEBI:456216"/>
        <dbReference type="EC" id="2.7.11.1"/>
    </reaction>
</comment>
<evidence type="ECO:0000256" key="5">
    <source>
        <dbReference type="ARBA" id="ARBA00022475"/>
    </source>
</evidence>
<dbReference type="GO" id="GO:0004674">
    <property type="term" value="F:protein serine/threonine kinase activity"/>
    <property type="evidence" value="ECO:0007669"/>
    <property type="project" value="UniProtKB-KW"/>
</dbReference>
<evidence type="ECO:0000256" key="9">
    <source>
        <dbReference type="ARBA" id="ARBA00022729"/>
    </source>
</evidence>
<dbReference type="Proteomes" id="UP000822688">
    <property type="component" value="Chromosome 6"/>
</dbReference>
<evidence type="ECO:0000256" key="17">
    <source>
        <dbReference type="ARBA" id="ARBA00023180"/>
    </source>
</evidence>
<dbReference type="Pfam" id="PF00139">
    <property type="entry name" value="Lectin_legB"/>
    <property type="match status" value="1"/>
</dbReference>
<evidence type="ECO:0000256" key="1">
    <source>
        <dbReference type="ARBA" id="ARBA00004251"/>
    </source>
</evidence>
<dbReference type="EMBL" id="CM026427">
    <property type="protein sequence ID" value="KAG0570133.1"/>
    <property type="molecule type" value="Genomic_DNA"/>
</dbReference>
<feature type="compositionally biased region" description="Low complexity" evidence="21">
    <location>
        <begin position="740"/>
        <end position="749"/>
    </location>
</feature>
<evidence type="ECO:0000256" key="8">
    <source>
        <dbReference type="ARBA" id="ARBA00022692"/>
    </source>
</evidence>
<dbReference type="EC" id="2.7.11.1" evidence="4"/>
<evidence type="ECO:0000256" key="15">
    <source>
        <dbReference type="ARBA" id="ARBA00023136"/>
    </source>
</evidence>
<evidence type="ECO:0000256" key="6">
    <source>
        <dbReference type="ARBA" id="ARBA00022527"/>
    </source>
</evidence>
<keyword evidence="17" id="KW-0325">Glycoprotein</keyword>
<evidence type="ECO:0000256" key="13">
    <source>
        <dbReference type="ARBA" id="ARBA00022840"/>
    </source>
</evidence>
<evidence type="ECO:0000256" key="3">
    <source>
        <dbReference type="ARBA" id="ARBA00010217"/>
    </source>
</evidence>
<evidence type="ECO:0000256" key="16">
    <source>
        <dbReference type="ARBA" id="ARBA00023170"/>
    </source>
</evidence>
<accession>A0A8T0HET6</accession>
<keyword evidence="6" id="KW-0723">Serine/threonine-protein kinase</keyword>
<dbReference type="InterPro" id="IPR011009">
    <property type="entry name" value="Kinase-like_dom_sf"/>
</dbReference>
<dbReference type="Pfam" id="PF07714">
    <property type="entry name" value="PK_Tyr_Ser-Thr"/>
    <property type="match status" value="1"/>
</dbReference>
<comment type="caution">
    <text evidence="25">The sequence shown here is derived from an EMBL/GenBank/DDBJ whole genome shotgun (WGS) entry which is preliminary data.</text>
</comment>
<evidence type="ECO:0000256" key="10">
    <source>
        <dbReference type="ARBA" id="ARBA00022734"/>
    </source>
</evidence>
<keyword evidence="7" id="KW-0808">Transferase</keyword>
<dbReference type="InterPro" id="IPR001245">
    <property type="entry name" value="Ser-Thr/Tyr_kinase_cat_dom"/>
</dbReference>
<evidence type="ECO:0000256" key="21">
    <source>
        <dbReference type="SAM" id="MobiDB-lite"/>
    </source>
</evidence>
<dbReference type="GO" id="GO:0005524">
    <property type="term" value="F:ATP binding"/>
    <property type="evidence" value="ECO:0007669"/>
    <property type="project" value="UniProtKB-UniRule"/>
</dbReference>
<dbReference type="Gene3D" id="2.60.120.200">
    <property type="match status" value="1"/>
</dbReference>
<evidence type="ECO:0000256" key="2">
    <source>
        <dbReference type="ARBA" id="ARBA00008536"/>
    </source>
</evidence>
<evidence type="ECO:0000256" key="7">
    <source>
        <dbReference type="ARBA" id="ARBA00022679"/>
    </source>
</evidence>
<organism evidence="25 26">
    <name type="scientific">Ceratodon purpureus</name>
    <name type="common">Fire moss</name>
    <name type="synonym">Dicranum purpureum</name>
    <dbReference type="NCBI Taxonomy" id="3225"/>
    <lineage>
        <taxon>Eukaryota</taxon>
        <taxon>Viridiplantae</taxon>
        <taxon>Streptophyta</taxon>
        <taxon>Embryophyta</taxon>
        <taxon>Bryophyta</taxon>
        <taxon>Bryophytina</taxon>
        <taxon>Bryopsida</taxon>
        <taxon>Dicranidae</taxon>
        <taxon>Pseudoditrichales</taxon>
        <taxon>Ditrichaceae</taxon>
        <taxon>Ceratodon</taxon>
    </lineage>
</organism>
<reference evidence="25 26" key="1">
    <citation type="submission" date="2020-06" db="EMBL/GenBank/DDBJ databases">
        <title>WGS assembly of Ceratodon purpureus strain R40.</title>
        <authorList>
            <person name="Carey S.B."/>
            <person name="Jenkins J."/>
            <person name="Shu S."/>
            <person name="Lovell J.T."/>
            <person name="Sreedasyam A."/>
            <person name="Maumus F."/>
            <person name="Tiley G.P."/>
            <person name="Fernandez-Pozo N."/>
            <person name="Barry K."/>
            <person name="Chen C."/>
            <person name="Wang M."/>
            <person name="Lipzen A."/>
            <person name="Daum C."/>
            <person name="Saski C.A."/>
            <person name="Payton A.C."/>
            <person name="Mcbreen J.C."/>
            <person name="Conrad R.E."/>
            <person name="Kollar L.M."/>
            <person name="Olsson S."/>
            <person name="Huttunen S."/>
            <person name="Landis J.B."/>
            <person name="Wickett N.J."/>
            <person name="Johnson M.G."/>
            <person name="Rensing S.A."/>
            <person name="Grimwood J."/>
            <person name="Schmutz J."/>
            <person name="Mcdaniel S.F."/>
        </authorList>
    </citation>
    <scope>NUCLEOTIDE SEQUENCE [LARGE SCALE GENOMIC DNA]</scope>
    <source>
        <strain evidence="25 26">R40</strain>
    </source>
</reference>
<dbReference type="FunFam" id="3.30.200.20:FF:000542">
    <property type="entry name" value="Receptor-like serine/threonine-protein kinase At4g25390"/>
    <property type="match status" value="1"/>
</dbReference>
<keyword evidence="11 20" id="KW-0547">Nucleotide-binding</keyword>
<keyword evidence="10" id="KW-0430">Lectin</keyword>
<dbReference type="FunFam" id="1.10.510.10:FF:000240">
    <property type="entry name" value="Lectin-domain containing receptor kinase A4.3"/>
    <property type="match status" value="1"/>
</dbReference>
<dbReference type="InterPro" id="IPR000719">
    <property type="entry name" value="Prot_kinase_dom"/>
</dbReference>
<dbReference type="PROSITE" id="PS50011">
    <property type="entry name" value="PROTEIN_KINASE_DOM"/>
    <property type="match status" value="1"/>
</dbReference>
<dbReference type="Gene3D" id="1.10.510.10">
    <property type="entry name" value="Transferase(Phosphotransferase) domain 1"/>
    <property type="match status" value="1"/>
</dbReference>
<evidence type="ECO:0000259" key="24">
    <source>
        <dbReference type="PROSITE" id="PS50011"/>
    </source>
</evidence>
<feature type="signal peptide" evidence="23">
    <location>
        <begin position="1"/>
        <end position="21"/>
    </location>
</feature>
<protein>
    <recommendedName>
        <fullName evidence="4">non-specific serine/threonine protein kinase</fullName>
        <ecNumber evidence="4">2.7.11.1</ecNumber>
    </recommendedName>
</protein>
<gene>
    <name evidence="25" type="ORF">KC19_6G141200</name>
</gene>
<keyword evidence="16" id="KW-0675">Receptor</keyword>
<dbReference type="PROSITE" id="PS00107">
    <property type="entry name" value="PROTEIN_KINASE_ATP"/>
    <property type="match status" value="1"/>
</dbReference>
<sequence length="792" mass="86921">MALNYHLAVSRLLFVVHFVLGSVFVQSQNTDFTFSGFDIQDLDRLLMVDDVMHAPANTSILLNSRGTNTSSRTCGKLLFKDRVRMKDSASGAVASFNTTFTFTITGPNYMSDETGFLHGDGMAFTFLRSNSNFTDESFGASMCLIKEENDGKASNRLFAIEFDTFRNNWLYKDISDSHIGVNINSMTSVWSYNLCGGNITNCSSLCNGGSFTAWIDYGSSSQTLKVFLANGSSIDNVQKPLTPLITASLPSAVPLAVPLADLVDDYMYVGFTGSTGAYSEVHEIQSWKFTSSGMPEADPPSPPIVPPIPTPHYSSTGKKVGVVAGASAAAVAVLLGVLFCIVKYRTRLSCSKQDKPWLVDPNLTLRMFTYKELRKATKNFNKTELLGSGGFGAVYKGTLPSGVLVAVKRMRMESRHGKESFQAEVTSLSHIRHRNLVQLRGWCHEEDQLLVVYDYMCNGSLDEWLFHSSQRSGEESAVLDRCNALPLTLRYSVLSGVAAALSYLHDECSQCVLHRDIKASNVLLDGDWNAYLGDFGLARIIDHEKKEKTTMMAGTFGYIAPEMPHTGKATRESDVYSFGVLMLEVLCGSRALEMSAIEQGEGILVDRVWRAYKAGKFLEVADRRLELFLHRDMKHSGTSCGEFELQEELGILLTDDDDPSATIARTSANLEDKMMIANLLHLGLLCCNPNPEDRPSMRLVSQWLQSAEEMEMSLPPLPEHRPRPSDYLRAGSSQGPVAMSWSSWSSASAPDGHAAPQESSKSIRTAPFPDSALSGTGKAANSEMQTFFAAAN</sequence>
<dbReference type="CDD" id="cd06899">
    <property type="entry name" value="lectin_legume_LecRK_Arcelin_ConA"/>
    <property type="match status" value="1"/>
</dbReference>
<dbReference type="SUPFAM" id="SSF49899">
    <property type="entry name" value="Concanavalin A-like lectins/glucanases"/>
    <property type="match status" value="1"/>
</dbReference>
<dbReference type="GO" id="GO:0005886">
    <property type="term" value="C:plasma membrane"/>
    <property type="evidence" value="ECO:0007669"/>
    <property type="project" value="UniProtKB-SubCell"/>
</dbReference>
<keyword evidence="8 22" id="KW-0812">Transmembrane</keyword>
<keyword evidence="13 20" id="KW-0067">ATP-binding</keyword>
<comment type="catalytic activity">
    <reaction evidence="18">
        <text>L-threonyl-[protein] + ATP = O-phospho-L-threonyl-[protein] + ADP + H(+)</text>
        <dbReference type="Rhea" id="RHEA:46608"/>
        <dbReference type="Rhea" id="RHEA-COMP:11060"/>
        <dbReference type="Rhea" id="RHEA-COMP:11605"/>
        <dbReference type="ChEBI" id="CHEBI:15378"/>
        <dbReference type="ChEBI" id="CHEBI:30013"/>
        <dbReference type="ChEBI" id="CHEBI:30616"/>
        <dbReference type="ChEBI" id="CHEBI:61977"/>
        <dbReference type="ChEBI" id="CHEBI:456216"/>
        <dbReference type="EC" id="2.7.11.1"/>
    </reaction>
</comment>
<evidence type="ECO:0000256" key="11">
    <source>
        <dbReference type="ARBA" id="ARBA00022741"/>
    </source>
</evidence>
<evidence type="ECO:0000256" key="20">
    <source>
        <dbReference type="PROSITE-ProRule" id="PRU10141"/>
    </source>
</evidence>
<name>A0A8T0HET6_CERPU</name>
<dbReference type="InterPro" id="IPR017441">
    <property type="entry name" value="Protein_kinase_ATP_BS"/>
</dbReference>
<dbReference type="GO" id="GO:0030246">
    <property type="term" value="F:carbohydrate binding"/>
    <property type="evidence" value="ECO:0007669"/>
    <property type="project" value="UniProtKB-KW"/>
</dbReference>
<evidence type="ECO:0000256" key="22">
    <source>
        <dbReference type="SAM" id="Phobius"/>
    </source>
</evidence>
<evidence type="ECO:0000313" key="25">
    <source>
        <dbReference type="EMBL" id="KAG0570133.1"/>
    </source>
</evidence>
<dbReference type="GO" id="GO:0002229">
    <property type="term" value="P:defense response to oomycetes"/>
    <property type="evidence" value="ECO:0007669"/>
    <property type="project" value="UniProtKB-ARBA"/>
</dbReference>
<keyword evidence="5" id="KW-1003">Cell membrane</keyword>
<dbReference type="InterPro" id="IPR050528">
    <property type="entry name" value="L-type_Lectin-RKs"/>
</dbReference>
<dbReference type="PROSITE" id="PS00108">
    <property type="entry name" value="PROTEIN_KINASE_ST"/>
    <property type="match status" value="1"/>
</dbReference>
<comment type="subcellular location">
    <subcellularLocation>
        <location evidence="1">Cell membrane</location>
        <topology evidence="1">Single-pass type I membrane protein</topology>
    </subcellularLocation>
</comment>
<keyword evidence="14 22" id="KW-1133">Transmembrane helix</keyword>
<feature type="binding site" evidence="20">
    <location>
        <position position="408"/>
    </location>
    <ligand>
        <name>ATP</name>
        <dbReference type="ChEBI" id="CHEBI:30616"/>
    </ligand>
</feature>
<dbReference type="SMART" id="SM00220">
    <property type="entry name" value="S_TKc"/>
    <property type="match status" value="1"/>
</dbReference>
<evidence type="ECO:0000256" key="4">
    <source>
        <dbReference type="ARBA" id="ARBA00012513"/>
    </source>
</evidence>
<evidence type="ECO:0000256" key="14">
    <source>
        <dbReference type="ARBA" id="ARBA00022989"/>
    </source>
</evidence>
<feature type="region of interest" description="Disordered" evidence="21">
    <location>
        <begin position="714"/>
        <end position="779"/>
    </location>
</feature>
<evidence type="ECO:0000256" key="23">
    <source>
        <dbReference type="SAM" id="SignalP"/>
    </source>
</evidence>
<feature type="domain" description="Protein kinase" evidence="24">
    <location>
        <begin position="380"/>
        <end position="704"/>
    </location>
</feature>
<dbReference type="AlphaFoldDB" id="A0A8T0HET6"/>
<dbReference type="InterPro" id="IPR008271">
    <property type="entry name" value="Ser/Thr_kinase_AS"/>
</dbReference>
<dbReference type="Gene3D" id="3.30.200.20">
    <property type="entry name" value="Phosphorylase Kinase, domain 1"/>
    <property type="match status" value="1"/>
</dbReference>
<keyword evidence="26" id="KW-1185">Reference proteome</keyword>
<dbReference type="InterPro" id="IPR013320">
    <property type="entry name" value="ConA-like_dom_sf"/>
</dbReference>
<evidence type="ECO:0000256" key="19">
    <source>
        <dbReference type="ARBA" id="ARBA00048679"/>
    </source>
</evidence>
<keyword evidence="9 23" id="KW-0732">Signal</keyword>
<comment type="similarity">
    <text evidence="3">In the C-terminal section; belongs to the protein kinase superfamily. Ser/Thr protein kinase family.</text>
</comment>
<feature type="chain" id="PRO_5035914256" description="non-specific serine/threonine protein kinase" evidence="23">
    <location>
        <begin position="22"/>
        <end position="792"/>
    </location>
</feature>
<evidence type="ECO:0000256" key="12">
    <source>
        <dbReference type="ARBA" id="ARBA00022777"/>
    </source>
</evidence>
<dbReference type="SUPFAM" id="SSF56112">
    <property type="entry name" value="Protein kinase-like (PK-like)"/>
    <property type="match status" value="1"/>
</dbReference>
<evidence type="ECO:0000256" key="18">
    <source>
        <dbReference type="ARBA" id="ARBA00047899"/>
    </source>
</evidence>
<keyword evidence="12" id="KW-0418">Kinase</keyword>
<proteinExistence type="inferred from homology"/>
<keyword evidence="15 22" id="KW-0472">Membrane</keyword>
<dbReference type="PANTHER" id="PTHR27007">
    <property type="match status" value="1"/>
</dbReference>